<keyword evidence="3" id="KW-1185">Reference proteome</keyword>
<evidence type="ECO:0000313" key="3">
    <source>
        <dbReference type="Proteomes" id="UP001154078"/>
    </source>
</evidence>
<accession>A0A9P0AYA2</accession>
<dbReference type="PANTHER" id="PTHR37445">
    <property type="entry name" value="PROTEIN CBG24663"/>
    <property type="match status" value="1"/>
</dbReference>
<dbReference type="AlphaFoldDB" id="A0A9P0AYA2"/>
<dbReference type="Proteomes" id="UP001154078">
    <property type="component" value="Chromosome 2"/>
</dbReference>
<protein>
    <submittedName>
        <fullName evidence="2">Uncharacterized protein</fullName>
    </submittedName>
</protein>
<keyword evidence="1" id="KW-0175">Coiled coil</keyword>
<reference evidence="2" key="1">
    <citation type="submission" date="2021-12" db="EMBL/GenBank/DDBJ databases">
        <authorList>
            <person name="King R."/>
        </authorList>
    </citation>
    <scope>NUCLEOTIDE SEQUENCE</scope>
</reference>
<organism evidence="2 3">
    <name type="scientific">Brassicogethes aeneus</name>
    <name type="common">Rape pollen beetle</name>
    <name type="synonym">Meligethes aeneus</name>
    <dbReference type="NCBI Taxonomy" id="1431903"/>
    <lineage>
        <taxon>Eukaryota</taxon>
        <taxon>Metazoa</taxon>
        <taxon>Ecdysozoa</taxon>
        <taxon>Arthropoda</taxon>
        <taxon>Hexapoda</taxon>
        <taxon>Insecta</taxon>
        <taxon>Pterygota</taxon>
        <taxon>Neoptera</taxon>
        <taxon>Endopterygota</taxon>
        <taxon>Coleoptera</taxon>
        <taxon>Polyphaga</taxon>
        <taxon>Cucujiformia</taxon>
        <taxon>Nitidulidae</taxon>
        <taxon>Meligethinae</taxon>
        <taxon>Brassicogethes</taxon>
    </lineage>
</organism>
<gene>
    <name evidence="2" type="ORF">MELIAE_LOCUS3835</name>
</gene>
<dbReference type="PANTHER" id="PTHR37445:SF3">
    <property type="entry name" value="ZINC FINGER PHD-TYPE DOMAIN-CONTAINING PROTEIN"/>
    <property type="match status" value="1"/>
</dbReference>
<dbReference type="OrthoDB" id="6738932at2759"/>
<sequence>MPPKIVPCQSCTQLTDIINDLKTTIAQLKEEVASLKNSINESNESNNESQLINKIVNEVLEREKRKTNVIVYNVKESKISSKTERDLEEKATFAGICNEISLDASLITNITRLGKFATTADRPRPLKITFNREACVHEAIRKAKLLKDSTSDNKNIHFAFDRTPLQVDEYKKLKTEMDNRTKSGETNLFINNVTLVVNKKYICGYTITCAGLLRPYPTVPFWLLLPTPRPNAQNFQYGLEEDVPKLGSFLLDLSYLKGCFGFGRFPSCRTGFFAEVTSGY</sequence>
<evidence type="ECO:0000256" key="1">
    <source>
        <dbReference type="SAM" id="Coils"/>
    </source>
</evidence>
<proteinExistence type="predicted"/>
<name>A0A9P0AYA2_BRAAE</name>
<feature type="coiled-coil region" evidence="1">
    <location>
        <begin position="11"/>
        <end position="45"/>
    </location>
</feature>
<dbReference type="EMBL" id="OV121133">
    <property type="protein sequence ID" value="CAH0551165.1"/>
    <property type="molecule type" value="Genomic_DNA"/>
</dbReference>
<evidence type="ECO:0000313" key="2">
    <source>
        <dbReference type="EMBL" id="CAH0551165.1"/>
    </source>
</evidence>